<proteinExistence type="inferred from homology"/>
<dbReference type="PIRSF" id="PIRSF001112">
    <property type="entry name" value="Epoxide_hydrolase"/>
    <property type="match status" value="1"/>
</dbReference>
<dbReference type="OrthoDB" id="7130006at2759"/>
<dbReference type="SUPFAM" id="SSF53474">
    <property type="entry name" value="alpha/beta-Hydrolases"/>
    <property type="match status" value="1"/>
</dbReference>
<feature type="active site" description="Proton donor" evidence="4">
    <location>
        <position position="315"/>
    </location>
</feature>
<dbReference type="InterPro" id="IPR016292">
    <property type="entry name" value="Epoxide_hydrolase"/>
</dbReference>
<keyword evidence="7" id="KW-1185">Reference proteome</keyword>
<name>A0A5C3KX64_COPMA</name>
<evidence type="ECO:0000256" key="1">
    <source>
        <dbReference type="ARBA" id="ARBA00010088"/>
    </source>
</evidence>
<dbReference type="PANTHER" id="PTHR21661:SF35">
    <property type="entry name" value="EPOXIDE HYDROLASE"/>
    <property type="match status" value="1"/>
</dbReference>
<evidence type="ECO:0000259" key="5">
    <source>
        <dbReference type="Pfam" id="PF06441"/>
    </source>
</evidence>
<protein>
    <submittedName>
        <fullName evidence="6">Epoxide hydrolase</fullName>
    </submittedName>
</protein>
<keyword evidence="3 6" id="KW-0378">Hydrolase</keyword>
<dbReference type="InterPro" id="IPR029058">
    <property type="entry name" value="AB_hydrolase_fold"/>
</dbReference>
<feature type="active site" description="Nucleophile" evidence="4">
    <location>
        <position position="181"/>
    </location>
</feature>
<keyword evidence="2" id="KW-0058">Aromatic hydrocarbons catabolism</keyword>
<comment type="similarity">
    <text evidence="1">Belongs to the peptidase S33 family.</text>
</comment>
<feature type="domain" description="Epoxide hydrolase N-terminal" evidence="5">
    <location>
        <begin position="6"/>
        <end position="116"/>
    </location>
</feature>
<dbReference type="Proteomes" id="UP000307440">
    <property type="component" value="Unassembled WGS sequence"/>
</dbReference>
<dbReference type="AlphaFoldDB" id="A0A5C3KX64"/>
<dbReference type="InterPro" id="IPR000639">
    <property type="entry name" value="Epox_hydrolase-like"/>
</dbReference>
<dbReference type="Pfam" id="PF06441">
    <property type="entry name" value="EHN"/>
    <property type="match status" value="1"/>
</dbReference>
<feature type="active site" description="Proton acceptor" evidence="4">
    <location>
        <position position="372"/>
    </location>
</feature>
<gene>
    <name evidence="6" type="ORF">FA15DRAFT_668988</name>
</gene>
<dbReference type="GO" id="GO:0097176">
    <property type="term" value="P:epoxide metabolic process"/>
    <property type="evidence" value="ECO:0007669"/>
    <property type="project" value="TreeGrafter"/>
</dbReference>
<evidence type="ECO:0000256" key="2">
    <source>
        <dbReference type="ARBA" id="ARBA00022797"/>
    </source>
</evidence>
<dbReference type="STRING" id="230819.A0A5C3KX64"/>
<dbReference type="GO" id="GO:0004301">
    <property type="term" value="F:epoxide hydrolase activity"/>
    <property type="evidence" value="ECO:0007669"/>
    <property type="project" value="TreeGrafter"/>
</dbReference>
<accession>A0A5C3KX64</accession>
<organism evidence="6 7">
    <name type="scientific">Coprinopsis marcescibilis</name>
    <name type="common">Agaric fungus</name>
    <name type="synonym">Psathyrella marcescibilis</name>
    <dbReference type="NCBI Taxonomy" id="230819"/>
    <lineage>
        <taxon>Eukaryota</taxon>
        <taxon>Fungi</taxon>
        <taxon>Dikarya</taxon>
        <taxon>Basidiomycota</taxon>
        <taxon>Agaricomycotina</taxon>
        <taxon>Agaricomycetes</taxon>
        <taxon>Agaricomycetidae</taxon>
        <taxon>Agaricales</taxon>
        <taxon>Agaricineae</taxon>
        <taxon>Psathyrellaceae</taxon>
        <taxon>Coprinopsis</taxon>
    </lineage>
</organism>
<dbReference type="PRINTS" id="PR00412">
    <property type="entry name" value="EPOXHYDRLASE"/>
</dbReference>
<evidence type="ECO:0000313" key="7">
    <source>
        <dbReference type="Proteomes" id="UP000307440"/>
    </source>
</evidence>
<evidence type="ECO:0000256" key="4">
    <source>
        <dbReference type="PIRSR" id="PIRSR001112-1"/>
    </source>
</evidence>
<sequence length="407" mass="45883">MALTETPFKISISDADLEQLKKKLELTRLPDELEDAGKVYGSPLVDVRRMTKHWKNGFDWRKQEAKLNEELPQFTRDVEVDGFGVLNVHYVHKKSQAANAIPLLFVHGWPGSFIEVLKILPLLNGVSTDHPSFHVVAISLPGFGFSEAPHKKGFEGKQMAQTGHKLMLALGHNEYVVQGGDWGALIGRDMAQLYGPKHVKAWHTNLPVGNPPHLLTHPLLFLRHLLFGYNARDKAALENTKRFQTEGSAYQGQHRTRPQTLSYSLADSPVGLLGWIYEKLYAWTDGYEWTDDEVLTWISLYWFSRAGPAASLRIYYEVYHARGAGGNMQNLETDTPTGYSYFPKEIYTFPKSWYTAGFPNVIFESEHDTGGHFAAWEQPHALVGDLRSMFGKKGPAYGFVPGKSGYD</sequence>
<reference evidence="6 7" key="1">
    <citation type="journal article" date="2019" name="Nat. Ecol. Evol.">
        <title>Megaphylogeny resolves global patterns of mushroom evolution.</title>
        <authorList>
            <person name="Varga T."/>
            <person name="Krizsan K."/>
            <person name="Foldi C."/>
            <person name="Dima B."/>
            <person name="Sanchez-Garcia M."/>
            <person name="Sanchez-Ramirez S."/>
            <person name="Szollosi G.J."/>
            <person name="Szarkandi J.G."/>
            <person name="Papp V."/>
            <person name="Albert L."/>
            <person name="Andreopoulos W."/>
            <person name="Angelini C."/>
            <person name="Antonin V."/>
            <person name="Barry K.W."/>
            <person name="Bougher N.L."/>
            <person name="Buchanan P."/>
            <person name="Buyck B."/>
            <person name="Bense V."/>
            <person name="Catcheside P."/>
            <person name="Chovatia M."/>
            <person name="Cooper J."/>
            <person name="Damon W."/>
            <person name="Desjardin D."/>
            <person name="Finy P."/>
            <person name="Geml J."/>
            <person name="Haridas S."/>
            <person name="Hughes K."/>
            <person name="Justo A."/>
            <person name="Karasinski D."/>
            <person name="Kautmanova I."/>
            <person name="Kiss B."/>
            <person name="Kocsube S."/>
            <person name="Kotiranta H."/>
            <person name="LaButti K.M."/>
            <person name="Lechner B.E."/>
            <person name="Liimatainen K."/>
            <person name="Lipzen A."/>
            <person name="Lukacs Z."/>
            <person name="Mihaltcheva S."/>
            <person name="Morgado L.N."/>
            <person name="Niskanen T."/>
            <person name="Noordeloos M.E."/>
            <person name="Ohm R.A."/>
            <person name="Ortiz-Santana B."/>
            <person name="Ovrebo C."/>
            <person name="Racz N."/>
            <person name="Riley R."/>
            <person name="Savchenko A."/>
            <person name="Shiryaev A."/>
            <person name="Soop K."/>
            <person name="Spirin V."/>
            <person name="Szebenyi C."/>
            <person name="Tomsovsky M."/>
            <person name="Tulloss R.E."/>
            <person name="Uehling J."/>
            <person name="Grigoriev I.V."/>
            <person name="Vagvolgyi C."/>
            <person name="Papp T."/>
            <person name="Martin F.M."/>
            <person name="Miettinen O."/>
            <person name="Hibbett D.S."/>
            <person name="Nagy L.G."/>
        </authorList>
    </citation>
    <scope>NUCLEOTIDE SEQUENCE [LARGE SCALE GENOMIC DNA]</scope>
    <source>
        <strain evidence="6 7">CBS 121175</strain>
    </source>
</reference>
<evidence type="ECO:0000313" key="6">
    <source>
        <dbReference type="EMBL" id="TFK24937.1"/>
    </source>
</evidence>
<dbReference type="Gene3D" id="3.40.50.1820">
    <property type="entry name" value="alpha/beta hydrolase"/>
    <property type="match status" value="1"/>
</dbReference>
<dbReference type="EMBL" id="ML210192">
    <property type="protein sequence ID" value="TFK24937.1"/>
    <property type="molecule type" value="Genomic_DNA"/>
</dbReference>
<evidence type="ECO:0000256" key="3">
    <source>
        <dbReference type="ARBA" id="ARBA00022801"/>
    </source>
</evidence>
<dbReference type="InterPro" id="IPR010497">
    <property type="entry name" value="Epoxide_hydro_N"/>
</dbReference>
<dbReference type="PANTHER" id="PTHR21661">
    <property type="entry name" value="EPOXIDE HYDROLASE 1-RELATED"/>
    <property type="match status" value="1"/>
</dbReference>